<gene>
    <name evidence="1" type="ORF">SAMN05216452_0070</name>
</gene>
<dbReference type="AlphaFoldDB" id="A0A1H4IMM2"/>
<dbReference type="EMBL" id="FNSL01000001">
    <property type="protein sequence ID" value="SEB34482.1"/>
    <property type="molecule type" value="Genomic_DNA"/>
</dbReference>
<reference evidence="2" key="1">
    <citation type="submission" date="2016-10" db="EMBL/GenBank/DDBJ databases">
        <authorList>
            <person name="Varghese N."/>
            <person name="Submissions S."/>
        </authorList>
    </citation>
    <scope>NUCLEOTIDE SEQUENCE [LARGE SCALE GENOMIC DNA]</scope>
    <source>
        <strain evidence="2">ES.061</strain>
    </source>
</reference>
<protein>
    <submittedName>
        <fullName evidence="1">Uncharacterized protein</fullName>
    </submittedName>
</protein>
<accession>A0A1H4IMM2</accession>
<organism evidence="1 2">
    <name type="scientific">Nitratireductor aquibiodomus</name>
    <dbReference type="NCBI Taxonomy" id="204799"/>
    <lineage>
        <taxon>Bacteria</taxon>
        <taxon>Pseudomonadati</taxon>
        <taxon>Pseudomonadota</taxon>
        <taxon>Alphaproteobacteria</taxon>
        <taxon>Hyphomicrobiales</taxon>
        <taxon>Phyllobacteriaceae</taxon>
        <taxon>Nitratireductor</taxon>
    </lineage>
</organism>
<proteinExistence type="predicted"/>
<keyword evidence="2" id="KW-1185">Reference proteome</keyword>
<name>A0A1H4IMM2_9HYPH</name>
<evidence type="ECO:0000313" key="2">
    <source>
        <dbReference type="Proteomes" id="UP000199064"/>
    </source>
</evidence>
<sequence>MSPIKLFSYVLRAALLLSPAAAAVIMFVYLLDSAERTNDLPAVDPFRTATIR</sequence>
<dbReference type="RefSeq" id="WP_157776511.1">
    <property type="nucleotide sequence ID" value="NZ_FNSL01000001.1"/>
</dbReference>
<dbReference type="Proteomes" id="UP000199064">
    <property type="component" value="Unassembled WGS sequence"/>
</dbReference>
<evidence type="ECO:0000313" key="1">
    <source>
        <dbReference type="EMBL" id="SEB34482.1"/>
    </source>
</evidence>